<dbReference type="EMBL" id="JADNRY010000046">
    <property type="protein sequence ID" value="KAF9069906.1"/>
    <property type="molecule type" value="Genomic_DNA"/>
</dbReference>
<dbReference type="SUPFAM" id="SSF48371">
    <property type="entry name" value="ARM repeat"/>
    <property type="match status" value="1"/>
</dbReference>
<proteinExistence type="inferred from homology"/>
<dbReference type="Pfam" id="PF00483">
    <property type="entry name" value="NTP_transferase"/>
    <property type="match status" value="1"/>
</dbReference>
<comment type="subunit">
    <text evidence="6">Component of the translation initiation factor 2B (eIF2B) complex which is a heterodecamer of two sets of five different subunits: alpha, beta, gamma, delta and epsilon. Subunits alpha, beta and delta comprise a regulatory subcomplex and subunits epsilon and gamma comprise a catalytic subcomplex. Within the complex, the hexameric regulatory complex resides at the center, with the two heterodimeric catalytic subcomplexes bound on opposite sides.</text>
</comment>
<feature type="compositionally biased region" description="Acidic residues" evidence="7">
    <location>
        <begin position="437"/>
        <end position="454"/>
    </location>
</feature>
<dbReference type="Pfam" id="PF25084">
    <property type="entry name" value="LbH_EIF2B"/>
    <property type="match status" value="1"/>
</dbReference>
<keyword evidence="10" id="KW-1185">Reference proteome</keyword>
<dbReference type="GO" id="GO:0016740">
    <property type="term" value="F:transferase activity"/>
    <property type="evidence" value="ECO:0007669"/>
    <property type="project" value="UniProtKB-KW"/>
</dbReference>
<dbReference type="Gene3D" id="3.90.550.10">
    <property type="entry name" value="Spore Coat Polysaccharide Biosynthesis Protein SpsA, Chain A"/>
    <property type="match status" value="1"/>
</dbReference>
<comment type="caution">
    <text evidence="9">The sequence shown here is derived from an EMBL/GenBank/DDBJ whole genome shotgun (WGS) entry which is preliminary data.</text>
</comment>
<evidence type="ECO:0000256" key="2">
    <source>
        <dbReference type="ARBA" id="ARBA00007878"/>
    </source>
</evidence>
<feature type="compositionally biased region" description="Acidic residues" evidence="7">
    <location>
        <begin position="719"/>
        <end position="759"/>
    </location>
</feature>
<feature type="compositionally biased region" description="Acidic residues" evidence="7">
    <location>
        <begin position="514"/>
        <end position="527"/>
    </location>
</feature>
<dbReference type="GO" id="GO:0005829">
    <property type="term" value="C:cytosol"/>
    <property type="evidence" value="ECO:0007669"/>
    <property type="project" value="UniProtKB-SubCell"/>
</dbReference>
<dbReference type="OrthoDB" id="424572at2759"/>
<dbReference type="InterPro" id="IPR035543">
    <property type="entry name" value="eIF-2B_epsilon_N"/>
</dbReference>
<gene>
    <name evidence="9" type="ORF">BDP27DRAFT_1383030</name>
</gene>
<dbReference type="InterPro" id="IPR029044">
    <property type="entry name" value="Nucleotide-diphossugar_trans"/>
</dbReference>
<dbReference type="InterPro" id="IPR003307">
    <property type="entry name" value="W2_domain"/>
</dbReference>
<feature type="compositionally biased region" description="Acidic residues" evidence="7">
    <location>
        <begin position="477"/>
        <end position="487"/>
    </location>
</feature>
<protein>
    <recommendedName>
        <fullName evidence="4">Translation initiation factor eIF2B subunit epsilon</fullName>
    </recommendedName>
    <alternativeName>
        <fullName evidence="5">eIF2B GDP-GTP exchange factor subunit epsilon</fullName>
    </alternativeName>
</protein>
<comment type="subcellular location">
    <subcellularLocation>
        <location evidence="1">Cytoplasm</location>
        <location evidence="1">Cytosol</location>
    </subcellularLocation>
</comment>
<dbReference type="FunFam" id="3.90.550.10:FF:000066">
    <property type="entry name" value="Translation initiation factor eIF-2B subunit epsilon"/>
    <property type="match status" value="1"/>
</dbReference>
<evidence type="ECO:0000313" key="9">
    <source>
        <dbReference type="EMBL" id="KAF9069906.1"/>
    </source>
</evidence>
<dbReference type="GO" id="GO:0005085">
    <property type="term" value="F:guanyl-nucleotide exchange factor activity"/>
    <property type="evidence" value="ECO:0007669"/>
    <property type="project" value="InterPro"/>
</dbReference>
<evidence type="ECO:0000256" key="7">
    <source>
        <dbReference type="SAM" id="MobiDB-lite"/>
    </source>
</evidence>
<organism evidence="9 10">
    <name type="scientific">Rhodocollybia butyracea</name>
    <dbReference type="NCBI Taxonomy" id="206335"/>
    <lineage>
        <taxon>Eukaryota</taxon>
        <taxon>Fungi</taxon>
        <taxon>Dikarya</taxon>
        <taxon>Basidiomycota</taxon>
        <taxon>Agaricomycotina</taxon>
        <taxon>Agaricomycetes</taxon>
        <taxon>Agaricomycetidae</taxon>
        <taxon>Agaricales</taxon>
        <taxon>Marasmiineae</taxon>
        <taxon>Omphalotaceae</taxon>
        <taxon>Rhodocollybia</taxon>
    </lineage>
</organism>
<keyword evidence="3" id="KW-0963">Cytoplasm</keyword>
<keyword evidence="9" id="KW-0808">Transferase</keyword>
<dbReference type="GO" id="GO:0003743">
    <property type="term" value="F:translation initiation factor activity"/>
    <property type="evidence" value="ECO:0007669"/>
    <property type="project" value="TreeGrafter"/>
</dbReference>
<dbReference type="InterPro" id="IPR016024">
    <property type="entry name" value="ARM-type_fold"/>
</dbReference>
<evidence type="ECO:0000256" key="4">
    <source>
        <dbReference type="ARBA" id="ARBA00044144"/>
    </source>
</evidence>
<dbReference type="Gene3D" id="2.160.10.10">
    <property type="entry name" value="Hexapeptide repeat proteins"/>
    <property type="match status" value="1"/>
</dbReference>
<reference evidence="9" key="1">
    <citation type="submission" date="2020-11" db="EMBL/GenBank/DDBJ databases">
        <authorList>
            <consortium name="DOE Joint Genome Institute"/>
            <person name="Ahrendt S."/>
            <person name="Riley R."/>
            <person name="Andreopoulos W."/>
            <person name="Labutti K."/>
            <person name="Pangilinan J."/>
            <person name="Ruiz-Duenas F.J."/>
            <person name="Barrasa J.M."/>
            <person name="Sanchez-Garcia M."/>
            <person name="Camarero S."/>
            <person name="Miyauchi S."/>
            <person name="Serrano A."/>
            <person name="Linde D."/>
            <person name="Babiker R."/>
            <person name="Drula E."/>
            <person name="Ayuso-Fernandez I."/>
            <person name="Pacheco R."/>
            <person name="Padilla G."/>
            <person name="Ferreira P."/>
            <person name="Barriuso J."/>
            <person name="Kellner H."/>
            <person name="Castanera R."/>
            <person name="Alfaro M."/>
            <person name="Ramirez L."/>
            <person name="Pisabarro A.G."/>
            <person name="Kuo A."/>
            <person name="Tritt A."/>
            <person name="Lipzen A."/>
            <person name="He G."/>
            <person name="Yan M."/>
            <person name="Ng V."/>
            <person name="Cullen D."/>
            <person name="Martin F."/>
            <person name="Rosso M.-N."/>
            <person name="Henrissat B."/>
            <person name="Hibbett D."/>
            <person name="Martinez A.T."/>
            <person name="Grigoriev I.V."/>
        </authorList>
    </citation>
    <scope>NUCLEOTIDE SEQUENCE</scope>
    <source>
        <strain evidence="9">AH 40177</strain>
    </source>
</reference>
<dbReference type="AlphaFoldDB" id="A0A9P5PPT7"/>
<dbReference type="InterPro" id="IPR056764">
    <property type="entry name" value="LbH_EIF2B3/5"/>
</dbReference>
<evidence type="ECO:0000256" key="3">
    <source>
        <dbReference type="ARBA" id="ARBA00022490"/>
    </source>
</evidence>
<dbReference type="InterPro" id="IPR051956">
    <property type="entry name" value="eIF2B_epsilon"/>
</dbReference>
<dbReference type="PROSITE" id="PS51363">
    <property type="entry name" value="W2"/>
    <property type="match status" value="1"/>
</dbReference>
<dbReference type="PANTHER" id="PTHR45887">
    <property type="entry name" value="TRANSLATION INITIATION FACTOR EIF-2B SUBUNIT EPSILON"/>
    <property type="match status" value="1"/>
</dbReference>
<evidence type="ECO:0000256" key="6">
    <source>
        <dbReference type="ARBA" id="ARBA00046432"/>
    </source>
</evidence>
<dbReference type="Pfam" id="PF02020">
    <property type="entry name" value="W2"/>
    <property type="match status" value="1"/>
</dbReference>
<dbReference type="Gene3D" id="1.25.40.180">
    <property type="match status" value="1"/>
</dbReference>
<feature type="region of interest" description="Disordered" evidence="7">
    <location>
        <begin position="425"/>
        <end position="551"/>
    </location>
</feature>
<feature type="compositionally biased region" description="Polar residues" evidence="7">
    <location>
        <begin position="536"/>
        <end position="551"/>
    </location>
</feature>
<comment type="similarity">
    <text evidence="2">Belongs to the eIF-2B gamma/epsilon subunits family.</text>
</comment>
<evidence type="ECO:0000313" key="10">
    <source>
        <dbReference type="Proteomes" id="UP000772434"/>
    </source>
</evidence>
<feature type="domain" description="W2" evidence="8">
    <location>
        <begin position="553"/>
        <end position="728"/>
    </location>
</feature>
<dbReference type="GO" id="GO:0031369">
    <property type="term" value="F:translation initiation factor binding"/>
    <property type="evidence" value="ECO:0007669"/>
    <property type="project" value="InterPro"/>
</dbReference>
<accession>A0A9P5PPT7</accession>
<dbReference type="CDD" id="cd11558">
    <property type="entry name" value="W2_eIF2B_epsilon"/>
    <property type="match status" value="1"/>
</dbReference>
<evidence type="ECO:0000259" key="8">
    <source>
        <dbReference type="PROSITE" id="PS51363"/>
    </source>
</evidence>
<evidence type="ECO:0000256" key="1">
    <source>
        <dbReference type="ARBA" id="ARBA00004514"/>
    </source>
</evidence>
<dbReference type="GO" id="GO:0005851">
    <property type="term" value="C:eukaryotic translation initiation factor 2B complex"/>
    <property type="evidence" value="ECO:0007669"/>
    <property type="project" value="TreeGrafter"/>
</dbReference>
<name>A0A9P5PPT7_9AGAR</name>
<dbReference type="CDD" id="cd04197">
    <property type="entry name" value="eIF-2B_epsilon_N"/>
    <property type="match status" value="1"/>
</dbReference>
<dbReference type="InterPro" id="IPR005835">
    <property type="entry name" value="NTP_transferase_dom"/>
</dbReference>
<dbReference type="Proteomes" id="UP000772434">
    <property type="component" value="Unassembled WGS sequence"/>
</dbReference>
<dbReference type="InterPro" id="IPR044123">
    <property type="entry name" value="W2_eIF2B_epsilon"/>
</dbReference>
<sequence>MAPKSNAGKEIGDEAEVLQAVILADSFNKRFRPLTTRKPRCLLPICNAPLLDWTFESLALAGVQEIFVVCRSHPEQIKAKIAESRWSKPGSGIKIVPILTAKETFSPGDAMRDIYTRGLVTGDFVLVMGDLVSNIRIDEVVKVHKERRKTNKDAIMTMVVKESGATHRTRSKADAAVFVLDSESSECLHYQPVMGYPPTKVASVPREILVAHPDVEIRNDFIDCSIDICSVEVPSLFQDNFDYLDIRRDFVHGVLTSDLLMKNIYCYVAKDGYAARVQDTKSYESISKDILSRWAFPLVPDNNHPAGHLYEHRRGNKYIDKDGTVVLARTSTVGNKCLIGSSTEVSDNAQIISSVIGQHCFIGEGAIIDNSYVFSGTTIGPGCVIERSIIGSDVNIKENTHVDKGSLVGDGVVIGPNAHLEAFSRLSKRRERGNTNQEEEEDEYADSEEEEVESAQDSTTINLGDDSNAIVWPPNTSDEDEDEDEDVENNKNQRFMRLGDSASDLAFSDPGSESSDEDSDSSDEDSEFETRLGILPTSSATSLSLDAPDGSSQDAIAEFQNEVRLSLERAFAEGHSVDNASVELKTLRMASNVPLSRVRESVVAAIVDRIQIIEGSGVPQRQEIANVISRWGPLIDKIGGVDAVETISALQAHCASSDRLLLFGQILAALYQDDIVEENDIREWHESPTSQGLGLLPGTRTDNIKKCWEVGSRMIQQFDEQDDDEESGEDEDSDEDSGEDGEEDGEEDDDSEGSEEESD</sequence>
<feature type="region of interest" description="Disordered" evidence="7">
    <location>
        <begin position="714"/>
        <end position="759"/>
    </location>
</feature>
<evidence type="ECO:0000256" key="5">
    <source>
        <dbReference type="ARBA" id="ARBA00044345"/>
    </source>
</evidence>
<dbReference type="SUPFAM" id="SSF53448">
    <property type="entry name" value="Nucleotide-diphospho-sugar transferases"/>
    <property type="match status" value="1"/>
</dbReference>
<dbReference type="PANTHER" id="PTHR45887:SF1">
    <property type="entry name" value="TRANSLATION INITIATION FACTOR EIF-2B SUBUNIT EPSILON"/>
    <property type="match status" value="1"/>
</dbReference>